<evidence type="ECO:0000259" key="6">
    <source>
        <dbReference type="PROSITE" id="PS50089"/>
    </source>
</evidence>
<dbReference type="CDD" id="cd00174">
    <property type="entry name" value="SH3"/>
    <property type="match status" value="1"/>
</dbReference>
<dbReference type="InterPro" id="IPR052256">
    <property type="entry name" value="E3_ubiquitin-ligase_CHFR"/>
</dbReference>
<dbReference type="InterPro" id="IPR018957">
    <property type="entry name" value="Znf_C3HC4_RING-type"/>
</dbReference>
<dbReference type="OrthoDB" id="1305878at2759"/>
<dbReference type="PANTHER" id="PTHR16079:SF4">
    <property type="entry name" value="E3 UBIQUITIN-PROTEIN LIGASE CHFR"/>
    <property type="match status" value="1"/>
</dbReference>
<feature type="compositionally biased region" description="Basic and acidic residues" evidence="5">
    <location>
        <begin position="93"/>
        <end position="103"/>
    </location>
</feature>
<proteinExistence type="predicted"/>
<dbReference type="InterPro" id="IPR036028">
    <property type="entry name" value="SH3-like_dom_sf"/>
</dbReference>
<feature type="compositionally biased region" description="Polar residues" evidence="5">
    <location>
        <begin position="326"/>
        <end position="336"/>
    </location>
</feature>
<feature type="compositionally biased region" description="Pro residues" evidence="5">
    <location>
        <begin position="734"/>
        <end position="743"/>
    </location>
</feature>
<dbReference type="PROSITE" id="PS50089">
    <property type="entry name" value="ZF_RING_2"/>
    <property type="match status" value="1"/>
</dbReference>
<organism evidence="7 8">
    <name type="scientific">Glonium stellatum</name>
    <dbReference type="NCBI Taxonomy" id="574774"/>
    <lineage>
        <taxon>Eukaryota</taxon>
        <taxon>Fungi</taxon>
        <taxon>Dikarya</taxon>
        <taxon>Ascomycota</taxon>
        <taxon>Pezizomycotina</taxon>
        <taxon>Dothideomycetes</taxon>
        <taxon>Pleosporomycetidae</taxon>
        <taxon>Gloniales</taxon>
        <taxon>Gloniaceae</taxon>
        <taxon>Glonium</taxon>
    </lineage>
</organism>
<feature type="region of interest" description="Disordered" evidence="5">
    <location>
        <begin position="259"/>
        <end position="425"/>
    </location>
</feature>
<feature type="region of interest" description="Disordered" evidence="5">
    <location>
        <begin position="453"/>
        <end position="531"/>
    </location>
</feature>
<dbReference type="GO" id="GO:0004842">
    <property type="term" value="F:ubiquitin-protein transferase activity"/>
    <property type="evidence" value="ECO:0007669"/>
    <property type="project" value="TreeGrafter"/>
</dbReference>
<dbReference type="GO" id="GO:0008270">
    <property type="term" value="F:zinc ion binding"/>
    <property type="evidence" value="ECO:0007669"/>
    <property type="project" value="UniProtKB-KW"/>
</dbReference>
<dbReference type="SUPFAM" id="SSF57850">
    <property type="entry name" value="RING/U-box"/>
    <property type="match status" value="4"/>
</dbReference>
<dbReference type="PROSITE" id="PS00518">
    <property type="entry name" value="ZF_RING_1"/>
    <property type="match status" value="1"/>
</dbReference>
<dbReference type="EMBL" id="KV748526">
    <property type="protein sequence ID" value="OCL14819.1"/>
    <property type="molecule type" value="Genomic_DNA"/>
</dbReference>
<keyword evidence="2 4" id="KW-0863">Zinc-finger</keyword>
<accession>A0A8E2JYV4</accession>
<dbReference type="GO" id="GO:0006511">
    <property type="term" value="P:ubiquitin-dependent protein catabolic process"/>
    <property type="evidence" value="ECO:0007669"/>
    <property type="project" value="TreeGrafter"/>
</dbReference>
<dbReference type="PANTHER" id="PTHR16079">
    <property type="entry name" value="UBIQUITIN LIGASE PROTEIN CHFR"/>
    <property type="match status" value="1"/>
</dbReference>
<feature type="compositionally biased region" description="Basic and acidic residues" evidence="5">
    <location>
        <begin position="163"/>
        <end position="187"/>
    </location>
</feature>
<feature type="region of interest" description="Disordered" evidence="5">
    <location>
        <begin position="699"/>
        <end position="745"/>
    </location>
</feature>
<feature type="region of interest" description="Disordered" evidence="5">
    <location>
        <begin position="891"/>
        <end position="911"/>
    </location>
</feature>
<dbReference type="AlphaFoldDB" id="A0A8E2JYV4"/>
<evidence type="ECO:0000256" key="3">
    <source>
        <dbReference type="ARBA" id="ARBA00022833"/>
    </source>
</evidence>
<dbReference type="SMART" id="SM00184">
    <property type="entry name" value="RING"/>
    <property type="match status" value="1"/>
</dbReference>
<name>A0A8E2JYV4_9PEZI</name>
<feature type="compositionally biased region" description="Low complexity" evidence="5">
    <location>
        <begin position="707"/>
        <end position="726"/>
    </location>
</feature>
<feature type="compositionally biased region" description="Low complexity" evidence="5">
    <location>
        <begin position="363"/>
        <end position="373"/>
    </location>
</feature>
<protein>
    <recommendedName>
        <fullName evidence="6">RING-type domain-containing protein</fullName>
    </recommendedName>
</protein>
<feature type="compositionally biased region" description="Basic and acidic residues" evidence="5">
    <location>
        <begin position="269"/>
        <end position="286"/>
    </location>
</feature>
<dbReference type="InterPro" id="IPR013083">
    <property type="entry name" value="Znf_RING/FYVE/PHD"/>
</dbReference>
<feature type="region of interest" description="Disordered" evidence="5">
    <location>
        <begin position="87"/>
        <end position="129"/>
    </location>
</feature>
<feature type="region of interest" description="Disordered" evidence="5">
    <location>
        <begin position="141"/>
        <end position="224"/>
    </location>
</feature>
<dbReference type="Pfam" id="PF00097">
    <property type="entry name" value="zf-C3HC4"/>
    <property type="match status" value="1"/>
</dbReference>
<feature type="compositionally biased region" description="Basic and acidic residues" evidence="5">
    <location>
        <begin position="195"/>
        <end position="208"/>
    </location>
</feature>
<gene>
    <name evidence="7" type="ORF">AOQ84DRAFT_435406</name>
</gene>
<dbReference type="InterPro" id="IPR001841">
    <property type="entry name" value="Znf_RING"/>
</dbReference>
<feature type="compositionally biased region" description="Basic and acidic residues" evidence="5">
    <location>
        <begin position="412"/>
        <end position="425"/>
    </location>
</feature>
<dbReference type="FunFam" id="3.30.60.90:FF:000039">
    <property type="entry name" value="Uncharacterized protein"/>
    <property type="match status" value="1"/>
</dbReference>
<sequence>MTEGETKGMVDLEKELSCSICTDVLYQPLTLLDCLHTFCGACLKEWFQFQASTATSIHPYTCPSCRASVRGTKPNATVTTLLDMFLQANPSRGKSDQEKDDQRKKYKPGENVLPKLRRREEPGAEEDRRLVQEVQELSLREVGISSSGNAGLEAPRDRRRRDRSRDRSRDTRDRDGRQRRTRDDSRSQVEPLSSARRDAPPRHVEHQSSLRSLLSASELDSQEMEEEIMRQIMEEGLLDGIDLTTIDVSQEDEISERIAQAYRRRQRERQRERQERQERQAREGRSDTALPSPPVSRESRSETRSTAAQPARDGDLSRRRQHARSESATVTMSGASASRPPVSRPQLIDAANNNGRQHHRRSSSQGSTRSLSRPNPPAALSVTSSRQGARSAGELTDRPSTSDSSGPRRRMSHNDRSATDPDRQLFRANNNALVTGSTPTSASPRRSAFLINSESSSTSTPPTIPSTVIAAPTGTSRRTTDPTHSRSTRPSSNSSPSPGVPRSTTDPSGADARPATSATTVPTTLGTTAPTVYNEPNLSCNRCGKQHIEYDLHYNCSRCDNGKYNLCLSCYRQSKGCKHWYGFGYAAWQRYERQAPPGGYPPNHEPPHILRGHKYTKLADTLSDASTAAARPVTTNEDPTKRLQSGVFCDMCLVYADSCYWKCDFCNEGAWGFCNDCVNQGRHCTHPLLPVALKTATASPKQNAELPNSAPASSSNSATTNARATPLSMHVEPEPTPTTPPLTPKSASLIRGPGTHTIANAVYRPLTFTTACDICRYPIPPSHTRFHCPHCNNGDYDICTSCYHNLVSSGRISVENGHQGWRRCLRGHRMVVVGFEDRDSGQRRIVTRDLVGGLALRDEDGMDSQAVRTSGWNADVGVSPNWSWRDVDGTVRKSRTTHGPSGAASTSIGVPGRFPPDGGVGLRVITLWGYFPADGVEDELMFPKNAEVREAHDINGDWFWGCYAGAKGLFPGNYGRVL</sequence>
<evidence type="ECO:0000256" key="2">
    <source>
        <dbReference type="ARBA" id="ARBA00022771"/>
    </source>
</evidence>
<reference evidence="7 8" key="1">
    <citation type="journal article" date="2016" name="Nat. Commun.">
        <title>Ectomycorrhizal ecology is imprinted in the genome of the dominant symbiotic fungus Cenococcum geophilum.</title>
        <authorList>
            <consortium name="DOE Joint Genome Institute"/>
            <person name="Peter M."/>
            <person name="Kohler A."/>
            <person name="Ohm R.A."/>
            <person name="Kuo A."/>
            <person name="Krutzmann J."/>
            <person name="Morin E."/>
            <person name="Arend M."/>
            <person name="Barry K.W."/>
            <person name="Binder M."/>
            <person name="Choi C."/>
            <person name="Clum A."/>
            <person name="Copeland A."/>
            <person name="Grisel N."/>
            <person name="Haridas S."/>
            <person name="Kipfer T."/>
            <person name="LaButti K."/>
            <person name="Lindquist E."/>
            <person name="Lipzen A."/>
            <person name="Maire R."/>
            <person name="Meier B."/>
            <person name="Mihaltcheva S."/>
            <person name="Molinier V."/>
            <person name="Murat C."/>
            <person name="Poggeler S."/>
            <person name="Quandt C.A."/>
            <person name="Sperisen C."/>
            <person name="Tritt A."/>
            <person name="Tisserant E."/>
            <person name="Crous P.W."/>
            <person name="Henrissat B."/>
            <person name="Nehls U."/>
            <person name="Egli S."/>
            <person name="Spatafora J.W."/>
            <person name="Grigoriev I.V."/>
            <person name="Martin F.M."/>
        </authorList>
    </citation>
    <scope>NUCLEOTIDE SEQUENCE [LARGE SCALE GENOMIC DNA]</scope>
    <source>
        <strain evidence="7 8">CBS 207.34</strain>
    </source>
</reference>
<evidence type="ECO:0000313" key="8">
    <source>
        <dbReference type="Proteomes" id="UP000250140"/>
    </source>
</evidence>
<dbReference type="GO" id="GO:0005634">
    <property type="term" value="C:nucleus"/>
    <property type="evidence" value="ECO:0007669"/>
    <property type="project" value="TreeGrafter"/>
</dbReference>
<keyword evidence="1" id="KW-0479">Metal-binding</keyword>
<keyword evidence="3" id="KW-0862">Zinc</keyword>
<dbReference type="InterPro" id="IPR017907">
    <property type="entry name" value="Znf_RING_CS"/>
</dbReference>
<dbReference type="Proteomes" id="UP000250140">
    <property type="component" value="Unassembled WGS sequence"/>
</dbReference>
<evidence type="ECO:0000313" key="7">
    <source>
        <dbReference type="EMBL" id="OCL14819.1"/>
    </source>
</evidence>
<dbReference type="Gene3D" id="2.30.30.40">
    <property type="entry name" value="SH3 Domains"/>
    <property type="match status" value="1"/>
</dbReference>
<evidence type="ECO:0000256" key="5">
    <source>
        <dbReference type="SAM" id="MobiDB-lite"/>
    </source>
</evidence>
<feature type="compositionally biased region" description="Low complexity" evidence="5">
    <location>
        <begin position="209"/>
        <end position="219"/>
    </location>
</feature>
<dbReference type="GO" id="GO:0016567">
    <property type="term" value="P:protein ubiquitination"/>
    <property type="evidence" value="ECO:0007669"/>
    <property type="project" value="TreeGrafter"/>
</dbReference>
<feature type="compositionally biased region" description="Basic and acidic residues" evidence="5">
    <location>
        <begin position="118"/>
        <end position="129"/>
    </location>
</feature>
<evidence type="ECO:0000256" key="1">
    <source>
        <dbReference type="ARBA" id="ARBA00022723"/>
    </source>
</evidence>
<dbReference type="SUPFAM" id="SSF50044">
    <property type="entry name" value="SH3-domain"/>
    <property type="match status" value="1"/>
</dbReference>
<keyword evidence="8" id="KW-1185">Reference proteome</keyword>
<feature type="compositionally biased region" description="Low complexity" evidence="5">
    <location>
        <begin position="455"/>
        <end position="477"/>
    </location>
</feature>
<dbReference type="InterPro" id="IPR043145">
    <property type="entry name" value="Znf_ZZ_sf"/>
</dbReference>
<dbReference type="Gene3D" id="3.30.40.10">
    <property type="entry name" value="Zinc/RING finger domain, C3HC4 (zinc finger)"/>
    <property type="match status" value="1"/>
</dbReference>
<dbReference type="Gene3D" id="3.30.60.90">
    <property type="match status" value="1"/>
</dbReference>
<evidence type="ECO:0000256" key="4">
    <source>
        <dbReference type="PROSITE-ProRule" id="PRU00175"/>
    </source>
</evidence>
<feature type="domain" description="RING-type" evidence="6">
    <location>
        <begin position="18"/>
        <end position="66"/>
    </location>
</feature>
<feature type="compositionally biased region" description="Low complexity" evidence="5">
    <location>
        <begin position="488"/>
        <end position="503"/>
    </location>
</feature>
<feature type="compositionally biased region" description="Low complexity" evidence="5">
    <location>
        <begin position="514"/>
        <end position="531"/>
    </location>
</feature>
<feature type="compositionally biased region" description="Polar residues" evidence="5">
    <location>
        <begin position="897"/>
        <end position="908"/>
    </location>
</feature>